<proteinExistence type="predicted"/>
<evidence type="ECO:0000259" key="2">
    <source>
        <dbReference type="Pfam" id="PF19016"/>
    </source>
</evidence>
<protein>
    <submittedName>
        <fullName evidence="3">Centrosomal protein of 95 kDa</fullName>
    </submittedName>
</protein>
<feature type="compositionally biased region" description="Basic residues" evidence="1">
    <location>
        <begin position="849"/>
        <end position="862"/>
    </location>
</feature>
<feature type="region of interest" description="Disordered" evidence="1">
    <location>
        <begin position="243"/>
        <end position="275"/>
    </location>
</feature>
<reference evidence="3" key="1">
    <citation type="submission" date="2023-01" db="EMBL/GenBank/DDBJ databases">
        <title>Genome assembly of the deep-sea coral Lophelia pertusa.</title>
        <authorList>
            <person name="Herrera S."/>
            <person name="Cordes E."/>
        </authorList>
    </citation>
    <scope>NUCLEOTIDE SEQUENCE</scope>
    <source>
        <strain evidence="3">USNM1676648</strain>
        <tissue evidence="3">Polyp</tissue>
    </source>
</reference>
<feature type="compositionally biased region" description="Low complexity" evidence="1">
    <location>
        <begin position="532"/>
        <end position="542"/>
    </location>
</feature>
<feature type="compositionally biased region" description="Basic and acidic residues" evidence="1">
    <location>
        <begin position="363"/>
        <end position="376"/>
    </location>
</feature>
<feature type="region of interest" description="Disordered" evidence="1">
    <location>
        <begin position="159"/>
        <end position="202"/>
    </location>
</feature>
<feature type="compositionally biased region" description="Polar residues" evidence="1">
    <location>
        <begin position="550"/>
        <end position="562"/>
    </location>
</feature>
<name>A0A9W9ZYH6_9CNID</name>
<feature type="compositionally biased region" description="Low complexity" evidence="1">
    <location>
        <begin position="563"/>
        <end position="580"/>
    </location>
</feature>
<feature type="compositionally biased region" description="Basic and acidic residues" evidence="1">
    <location>
        <begin position="172"/>
        <end position="182"/>
    </location>
</feature>
<feature type="region of interest" description="Disordered" evidence="1">
    <location>
        <begin position="829"/>
        <end position="908"/>
    </location>
</feature>
<feature type="compositionally biased region" description="Low complexity" evidence="1">
    <location>
        <begin position="379"/>
        <end position="389"/>
    </location>
</feature>
<dbReference type="InterPro" id="IPR044039">
    <property type="entry name" value="DUF5745"/>
</dbReference>
<keyword evidence="4" id="KW-1185">Reference proteome</keyword>
<gene>
    <name evidence="3" type="primary">CEP95</name>
    <name evidence="3" type="ORF">OS493_026721</name>
</gene>
<organism evidence="3 4">
    <name type="scientific">Desmophyllum pertusum</name>
    <dbReference type="NCBI Taxonomy" id="174260"/>
    <lineage>
        <taxon>Eukaryota</taxon>
        <taxon>Metazoa</taxon>
        <taxon>Cnidaria</taxon>
        <taxon>Anthozoa</taxon>
        <taxon>Hexacorallia</taxon>
        <taxon>Scleractinia</taxon>
        <taxon>Caryophylliina</taxon>
        <taxon>Caryophylliidae</taxon>
        <taxon>Desmophyllum</taxon>
    </lineage>
</organism>
<feature type="compositionally biased region" description="Low complexity" evidence="1">
    <location>
        <begin position="425"/>
        <end position="442"/>
    </location>
</feature>
<dbReference type="AlphaFoldDB" id="A0A9W9ZYH6"/>
<feature type="compositionally biased region" description="Basic and acidic residues" evidence="1">
    <location>
        <begin position="759"/>
        <end position="774"/>
    </location>
</feature>
<dbReference type="PANTHER" id="PTHR22545">
    <property type="entry name" value="CENTROSOMAL PROTEIN OF 95 KDA"/>
    <property type="match status" value="1"/>
</dbReference>
<feature type="region of interest" description="Disordered" evidence="1">
    <location>
        <begin position="319"/>
        <end position="442"/>
    </location>
</feature>
<dbReference type="Pfam" id="PF19016">
    <property type="entry name" value="DUF5745"/>
    <property type="match status" value="1"/>
</dbReference>
<dbReference type="Proteomes" id="UP001163046">
    <property type="component" value="Unassembled WGS sequence"/>
</dbReference>
<evidence type="ECO:0000313" key="4">
    <source>
        <dbReference type="Proteomes" id="UP001163046"/>
    </source>
</evidence>
<dbReference type="PANTHER" id="PTHR22545:SF0">
    <property type="entry name" value="CENTROSOMAL PROTEIN OF 95 KDA"/>
    <property type="match status" value="1"/>
</dbReference>
<feature type="compositionally biased region" description="Basic and acidic residues" evidence="1">
    <location>
        <begin position="245"/>
        <end position="264"/>
    </location>
</feature>
<dbReference type="OrthoDB" id="545730at2759"/>
<sequence length="1163" mass="129354">MDCDDGSLESVDDEAFIAIANELLDKCNLPGKVSRLEECSDNFFVGVYKGLLGDELQGIIENPISIEQHIRNCQTVIDLIAADVLNVDLSHISGKAIVEGDKASIRNFLEIFAGLLEYFMEYVDDEGSDDEDDSNLLTSDHDVISGVLREEFGPSYDVLYGPRSQMSGPSKFRGEAQQDRVPSRQPSGRGTRDPKSNVQGRTSALADSVAWNATGFDADTSKLSDSRVDVVSDTTADLIRLGETPSDRVPSKMSERKETRDHVPDSTSGMSDVSPMIGVRSQEGSRIFSDDVHVVGGVVDGRRSIQGTGRLLLRDAVAHSQRSDSTGIRSGYTARKPESSSLLSRDATSVEDELTQYTLTPTELRDSPATKDKGPDKPSVSFLSTSSTSAAWPEQISPLEPSKDSISRETSGFDALGVRPRQPPATTGATDSGSGDSSGRSTPVYHHYHHHFHHAQPHGRVPGFQPVAGVSAATTVDVLGPTSRLSRTEPTAAAIATRPDSGVADRLTRTAPGAITHPHTVGVYPSAALPRSTSGVSSTGVTQPPAAAVTGTTSTLTDSVFLSGSGSSRPVVRASSAAGSTDVFPGTASLRERLARSLITTTATSTAGSSLPVSSTAPSTSYRPHDTPGSSLNDRTSKTEQADWVADRLSSLRRGQPLASTLPARLQTGITDLEHPALRRSTAAELLAKYTAPEAEESGGSESEREPEDEELAQNSDSAVDYGRIEPVAANLRMTRDTSTSRPRSGAGRSTKSPRTLHSYKESTEEDSSPERLPRRGVTFRDTVETFPVSGRMDRLRHLLYEEAEEQRKQHTKVMRKTYRDQLREIQQEKEREKTSQHKRKLPLSPNVPKKKPKKKSPIKNRGRLEAVYRTQNRKSRPVRKTVTVRGRKRSASASPVLSTRRASGSPDHPDILLPAMLEEFPFLHVSPQTAHSMWNKQARHLSSVLKSGAEAKRTKTQRMIEEAERRQEALVGILKKDVDHNLRMREKQDRQQQQRTVRAKLREKRQVSARARRYYDEYELRMRARMLKRRTREEQIFKRLFDDGLDIQKQRIRELREYAKEKRESLAQRQQNEIESLENFYRDQFAMLAEGIARERYEMEVRDKAQEKVVRQMRGELRQKLEHDVKEFQENLQRDEDSAYFRQLEADRLRGKFQLETRNAFY</sequence>
<feature type="region of interest" description="Disordered" evidence="1">
    <location>
        <begin position="601"/>
        <end position="640"/>
    </location>
</feature>
<feature type="region of interest" description="Disordered" evidence="1">
    <location>
        <begin position="691"/>
        <end position="780"/>
    </location>
</feature>
<feature type="compositionally biased region" description="Polar residues" evidence="1">
    <location>
        <begin position="612"/>
        <end position="634"/>
    </location>
</feature>
<dbReference type="GO" id="GO:0000922">
    <property type="term" value="C:spindle pole"/>
    <property type="evidence" value="ECO:0007669"/>
    <property type="project" value="InterPro"/>
</dbReference>
<dbReference type="EMBL" id="MU825419">
    <property type="protein sequence ID" value="KAJ7390211.1"/>
    <property type="molecule type" value="Genomic_DNA"/>
</dbReference>
<feature type="compositionally biased region" description="Acidic residues" evidence="1">
    <location>
        <begin position="694"/>
        <end position="712"/>
    </location>
</feature>
<feature type="region of interest" description="Disordered" evidence="1">
    <location>
        <begin position="513"/>
        <end position="584"/>
    </location>
</feature>
<dbReference type="GO" id="GO:0005813">
    <property type="term" value="C:centrosome"/>
    <property type="evidence" value="ECO:0007669"/>
    <property type="project" value="InterPro"/>
</dbReference>
<feature type="compositionally biased region" description="Polar residues" evidence="1">
    <location>
        <begin position="737"/>
        <end position="756"/>
    </location>
</feature>
<dbReference type="InterPro" id="IPR026619">
    <property type="entry name" value="CEP95"/>
</dbReference>
<evidence type="ECO:0000256" key="1">
    <source>
        <dbReference type="SAM" id="MobiDB-lite"/>
    </source>
</evidence>
<comment type="caution">
    <text evidence="3">The sequence shown here is derived from an EMBL/GenBank/DDBJ whole genome shotgun (WGS) entry which is preliminary data.</text>
</comment>
<feature type="compositionally biased region" description="Low complexity" evidence="1">
    <location>
        <begin position="601"/>
        <end position="611"/>
    </location>
</feature>
<feature type="compositionally biased region" description="Polar residues" evidence="1">
    <location>
        <begin position="892"/>
        <end position="903"/>
    </location>
</feature>
<feature type="domain" description="DUF5745" evidence="2">
    <location>
        <begin position="57"/>
        <end position="115"/>
    </location>
</feature>
<evidence type="ECO:0000313" key="3">
    <source>
        <dbReference type="EMBL" id="KAJ7390211.1"/>
    </source>
</evidence>
<accession>A0A9W9ZYH6</accession>